<organism evidence="6">
    <name type="scientific">Bulboplastis apyrenoidosa</name>
    <dbReference type="NCBI Taxonomy" id="1070855"/>
    <lineage>
        <taxon>Eukaryota</taxon>
        <taxon>Rhodophyta</taxon>
        <taxon>Rhodellophyceae</taxon>
        <taxon>Dixoniellales</taxon>
        <taxon>Dixoniellaceae</taxon>
        <taxon>Bulboplastis</taxon>
    </lineage>
</organism>
<gene>
    <name evidence="5 6" type="primary">rpl35</name>
</gene>
<dbReference type="InterPro" id="IPR001706">
    <property type="entry name" value="Ribosomal_bL35"/>
</dbReference>
<dbReference type="PANTHER" id="PTHR33343">
    <property type="entry name" value="54S RIBOSOMAL PROTEIN BL35M"/>
    <property type="match status" value="1"/>
</dbReference>
<dbReference type="NCBIfam" id="TIGR00001">
    <property type="entry name" value="rpmI_bact"/>
    <property type="match status" value="1"/>
</dbReference>
<dbReference type="GO" id="GO:0006412">
    <property type="term" value="P:translation"/>
    <property type="evidence" value="ECO:0007669"/>
    <property type="project" value="UniProtKB-UniRule"/>
</dbReference>
<dbReference type="PANTHER" id="PTHR33343:SF1">
    <property type="entry name" value="LARGE RIBOSOMAL SUBUNIT PROTEIN BL35M"/>
    <property type="match status" value="1"/>
</dbReference>
<dbReference type="PRINTS" id="PR00064">
    <property type="entry name" value="RIBOSOMALL35"/>
</dbReference>
<protein>
    <recommendedName>
        <fullName evidence="4 5">Large ribosomal subunit protein bL35c</fullName>
    </recommendedName>
</protein>
<dbReference type="Pfam" id="PF01632">
    <property type="entry name" value="Ribosomal_L35p"/>
    <property type="match status" value="1"/>
</dbReference>
<keyword evidence="6" id="KW-0934">Plastid</keyword>
<keyword evidence="2 5" id="KW-0689">Ribosomal protein</keyword>
<dbReference type="AlphaFoldDB" id="A0A1Y9TM75"/>
<dbReference type="RefSeq" id="YP_009370245.1">
    <property type="nucleotide sequence ID" value="NC_034787.1"/>
</dbReference>
<keyword evidence="3 5" id="KW-0687">Ribonucleoprotein</keyword>
<reference evidence="6" key="1">
    <citation type="submission" date="2017-03" db="EMBL/GenBank/DDBJ databases">
        <title>The new red algal subphylum Proteorhodophytina comprises the largest and most divergent plastid genomes known.</title>
        <authorList>
            <person name="Munoz-Gomez S.A."/>
            <person name="Mejia-Franco F.G."/>
            <person name="Durnin K."/>
            <person name="Morgan C."/>
            <person name="Grisdale C.J."/>
            <person name="Archibald J.M."/>
            <person name="Slamovits C.H."/>
        </authorList>
    </citation>
    <scope>NUCLEOTIDE SEQUENCE</scope>
    <source>
        <strain evidence="6">NIES-2742</strain>
    </source>
</reference>
<evidence type="ECO:0000256" key="1">
    <source>
        <dbReference type="ARBA" id="ARBA00006598"/>
    </source>
</evidence>
<dbReference type="EMBL" id="KY709209">
    <property type="protein sequence ID" value="ARO90734.1"/>
    <property type="molecule type" value="Genomic_DNA"/>
</dbReference>
<evidence type="ECO:0000256" key="5">
    <source>
        <dbReference type="HAMAP-Rule" id="MF_00514"/>
    </source>
</evidence>
<dbReference type="GO" id="GO:0003735">
    <property type="term" value="F:structural constituent of ribosome"/>
    <property type="evidence" value="ECO:0007669"/>
    <property type="project" value="InterPro"/>
</dbReference>
<dbReference type="GO" id="GO:0009507">
    <property type="term" value="C:chloroplast"/>
    <property type="evidence" value="ECO:0007669"/>
    <property type="project" value="UniProtKB-SubCell"/>
</dbReference>
<dbReference type="PROSITE" id="PS00936">
    <property type="entry name" value="RIBOSOMAL_L35"/>
    <property type="match status" value="1"/>
</dbReference>
<keyword evidence="6" id="KW-0150">Chloroplast</keyword>
<name>A0A1Y9TM75_9RHOD</name>
<accession>A0A1Y9TM75</accession>
<dbReference type="InterPro" id="IPR037229">
    <property type="entry name" value="Ribosomal_bL35_sf"/>
</dbReference>
<dbReference type="InterPro" id="IPR021137">
    <property type="entry name" value="Ribosomal_bL35-like"/>
</dbReference>
<evidence type="ECO:0000256" key="3">
    <source>
        <dbReference type="ARBA" id="ARBA00023274"/>
    </source>
</evidence>
<dbReference type="FunFam" id="4.10.410.60:FF:000001">
    <property type="entry name" value="50S ribosomal protein L35"/>
    <property type="match status" value="1"/>
</dbReference>
<evidence type="ECO:0000256" key="4">
    <source>
        <dbReference type="ARBA" id="ARBA00072523"/>
    </source>
</evidence>
<sequence>MGKLKTRRALLKRYKITGQNKVLRRKAGKGHLLAKKSSNRKRFLSKAVLVKKHNLACILFYTNIN</sequence>
<dbReference type="HAMAP" id="MF_00514">
    <property type="entry name" value="Ribosomal_bL35"/>
    <property type="match status" value="1"/>
</dbReference>
<evidence type="ECO:0000256" key="2">
    <source>
        <dbReference type="ARBA" id="ARBA00022980"/>
    </source>
</evidence>
<dbReference type="GeneID" id="32887433"/>
<comment type="similarity">
    <text evidence="1 5">Belongs to the bacterial ribosomal protein bL35 family.</text>
</comment>
<dbReference type="SUPFAM" id="SSF143034">
    <property type="entry name" value="L35p-like"/>
    <property type="match status" value="1"/>
</dbReference>
<dbReference type="Gene3D" id="4.10.410.60">
    <property type="match status" value="1"/>
</dbReference>
<comment type="subcellular location">
    <subcellularLocation>
        <location evidence="5">Plastid</location>
        <location evidence="5">Chloroplast</location>
    </subcellularLocation>
</comment>
<dbReference type="GO" id="GO:0015934">
    <property type="term" value="C:large ribosomal subunit"/>
    <property type="evidence" value="ECO:0007669"/>
    <property type="project" value="TreeGrafter"/>
</dbReference>
<proteinExistence type="inferred from homology"/>
<evidence type="ECO:0000313" key="6">
    <source>
        <dbReference type="EMBL" id="ARO90734.1"/>
    </source>
</evidence>
<dbReference type="InterPro" id="IPR018265">
    <property type="entry name" value="Ribosomal_bL35_CS"/>
</dbReference>
<geneLocation type="chloroplast" evidence="6"/>